<proteinExistence type="predicted"/>
<dbReference type="Proteomes" id="UP000617634">
    <property type="component" value="Unassembled WGS sequence"/>
</dbReference>
<name>A0A931HG52_9SPHN</name>
<dbReference type="EMBL" id="JADZGI010000004">
    <property type="protein sequence ID" value="MBH0114778.1"/>
    <property type="molecule type" value="Genomic_DNA"/>
</dbReference>
<comment type="caution">
    <text evidence="2">The sequence shown here is derived from an EMBL/GenBank/DDBJ whole genome shotgun (WGS) entry which is preliminary data.</text>
</comment>
<reference evidence="2" key="1">
    <citation type="submission" date="2020-11" db="EMBL/GenBank/DDBJ databases">
        <title>Novosphingobium aureum sp. nov., a marine bacterium isolated from sediment of a salt flat.</title>
        <authorList>
            <person name="Yoo Y."/>
            <person name="Kim J.-J."/>
        </authorList>
    </citation>
    <scope>NUCLEOTIDE SEQUENCE</scope>
    <source>
        <strain evidence="2">YJ-S2-02</strain>
    </source>
</reference>
<feature type="domain" description="Thiamine phosphate synthase/TenI" evidence="1">
    <location>
        <begin position="29"/>
        <end position="177"/>
    </location>
</feature>
<accession>A0A931HG52</accession>
<dbReference type="AlphaFoldDB" id="A0A931HG52"/>
<dbReference type="Pfam" id="PF02581">
    <property type="entry name" value="TMP-TENI"/>
    <property type="match status" value="1"/>
</dbReference>
<dbReference type="SUPFAM" id="SSF51391">
    <property type="entry name" value="Thiamin phosphate synthase"/>
    <property type="match status" value="1"/>
</dbReference>
<dbReference type="InterPro" id="IPR036206">
    <property type="entry name" value="ThiamineP_synth_sf"/>
</dbReference>
<dbReference type="GO" id="GO:0009228">
    <property type="term" value="P:thiamine biosynthetic process"/>
    <property type="evidence" value="ECO:0007669"/>
    <property type="project" value="UniProtKB-KW"/>
</dbReference>
<dbReference type="InterPro" id="IPR022998">
    <property type="entry name" value="ThiamineP_synth_TenI"/>
</dbReference>
<keyword evidence="3" id="KW-1185">Reference proteome</keyword>
<organism evidence="2 3">
    <name type="scientific">Novosphingobium aureum</name>
    <dbReference type="NCBI Taxonomy" id="2792964"/>
    <lineage>
        <taxon>Bacteria</taxon>
        <taxon>Pseudomonadati</taxon>
        <taxon>Pseudomonadota</taxon>
        <taxon>Alphaproteobacteria</taxon>
        <taxon>Sphingomonadales</taxon>
        <taxon>Sphingomonadaceae</taxon>
        <taxon>Novosphingobium</taxon>
    </lineage>
</organism>
<protein>
    <submittedName>
        <fullName evidence="2">Thiamine phosphate synthase</fullName>
    </submittedName>
</protein>
<evidence type="ECO:0000313" key="2">
    <source>
        <dbReference type="EMBL" id="MBH0114778.1"/>
    </source>
</evidence>
<dbReference type="InterPro" id="IPR013785">
    <property type="entry name" value="Aldolase_TIM"/>
</dbReference>
<dbReference type="RefSeq" id="WP_197166599.1">
    <property type="nucleotide sequence ID" value="NZ_JADZGI010000004.1"/>
</dbReference>
<evidence type="ECO:0000259" key="1">
    <source>
        <dbReference type="Pfam" id="PF02581"/>
    </source>
</evidence>
<evidence type="ECO:0000313" key="3">
    <source>
        <dbReference type="Proteomes" id="UP000617634"/>
    </source>
</evidence>
<sequence length="195" mass="21071">MARCYSVPVPNRHPSIPHLWLVSDARNDAVLEQAMARLPRASGVIFRHHHLSDGPRKARFRAISRIARRRGHLVVLAADVATARRWGADGAYGAPARLAQGPALLRLVTVHSHQELAAAHRARANAVLISPVFATRSHPGGKSLGVLRFHLLAAHARVPVIALGGMTRATARRLHTTRWAAIDGLSGESDKSPTA</sequence>
<gene>
    <name evidence="2" type="ORF">I5E68_17660</name>
</gene>
<dbReference type="Gene3D" id="3.20.20.70">
    <property type="entry name" value="Aldolase class I"/>
    <property type="match status" value="1"/>
</dbReference>